<keyword evidence="2" id="KW-0548">Nucleotidyltransferase</keyword>
<dbReference type="Proteomes" id="UP000762676">
    <property type="component" value="Unassembled WGS sequence"/>
</dbReference>
<dbReference type="AlphaFoldDB" id="A0AAV4J1U8"/>
<evidence type="ECO:0000256" key="1">
    <source>
        <dbReference type="SAM" id="Phobius"/>
    </source>
</evidence>
<dbReference type="EMBL" id="BMAT01002889">
    <property type="protein sequence ID" value="GFS16255.1"/>
    <property type="molecule type" value="Genomic_DNA"/>
</dbReference>
<feature type="transmembrane region" description="Helical" evidence="1">
    <location>
        <begin position="125"/>
        <end position="143"/>
    </location>
</feature>
<gene>
    <name evidence="2" type="ORF">ElyMa_001468100</name>
</gene>
<proteinExistence type="predicted"/>
<name>A0AAV4J1U8_9GAST</name>
<sequence length="161" mass="18512">MYGCEAWTITKEIQKKIEAAEMWFLRRMLRVPWTARKTNEEVLKETETTRVRSHAMSCALIISSDLDRSSVGRTCSERSFTNAVTVVIERIICFSCIHIINSSYFIIIINSSYFIIIIINMSGKIVIIIIITTIIIIVTNVILSIDISNHTNREEKNKNCH</sequence>
<comment type="caution">
    <text evidence="2">The sequence shown here is derived from an EMBL/GenBank/DDBJ whole genome shotgun (WGS) entry which is preliminary data.</text>
</comment>
<organism evidence="2 3">
    <name type="scientific">Elysia marginata</name>
    <dbReference type="NCBI Taxonomy" id="1093978"/>
    <lineage>
        <taxon>Eukaryota</taxon>
        <taxon>Metazoa</taxon>
        <taxon>Spiralia</taxon>
        <taxon>Lophotrochozoa</taxon>
        <taxon>Mollusca</taxon>
        <taxon>Gastropoda</taxon>
        <taxon>Heterobranchia</taxon>
        <taxon>Euthyneura</taxon>
        <taxon>Panpulmonata</taxon>
        <taxon>Sacoglossa</taxon>
        <taxon>Placobranchoidea</taxon>
        <taxon>Plakobranchidae</taxon>
        <taxon>Elysia</taxon>
    </lineage>
</organism>
<dbReference type="GO" id="GO:0003964">
    <property type="term" value="F:RNA-directed DNA polymerase activity"/>
    <property type="evidence" value="ECO:0007669"/>
    <property type="project" value="UniProtKB-KW"/>
</dbReference>
<accession>A0AAV4J1U8</accession>
<keyword evidence="2" id="KW-0808">Transferase</keyword>
<keyword evidence="3" id="KW-1185">Reference proteome</keyword>
<protein>
    <submittedName>
        <fullName evidence="2">Reverse transcriptase-like</fullName>
    </submittedName>
</protein>
<evidence type="ECO:0000313" key="3">
    <source>
        <dbReference type="Proteomes" id="UP000762676"/>
    </source>
</evidence>
<reference evidence="2 3" key="1">
    <citation type="journal article" date="2021" name="Elife">
        <title>Chloroplast acquisition without the gene transfer in kleptoplastic sea slugs, Plakobranchus ocellatus.</title>
        <authorList>
            <person name="Maeda T."/>
            <person name="Takahashi S."/>
            <person name="Yoshida T."/>
            <person name="Shimamura S."/>
            <person name="Takaki Y."/>
            <person name="Nagai Y."/>
            <person name="Toyoda A."/>
            <person name="Suzuki Y."/>
            <person name="Arimoto A."/>
            <person name="Ishii H."/>
            <person name="Satoh N."/>
            <person name="Nishiyama T."/>
            <person name="Hasebe M."/>
            <person name="Maruyama T."/>
            <person name="Minagawa J."/>
            <person name="Obokata J."/>
            <person name="Shigenobu S."/>
        </authorList>
    </citation>
    <scope>NUCLEOTIDE SEQUENCE [LARGE SCALE GENOMIC DNA]</scope>
</reference>
<keyword evidence="1" id="KW-0472">Membrane</keyword>
<feature type="transmembrane region" description="Helical" evidence="1">
    <location>
        <begin position="99"/>
        <end position="119"/>
    </location>
</feature>
<keyword evidence="1" id="KW-1133">Transmembrane helix</keyword>
<keyword evidence="1" id="KW-0812">Transmembrane</keyword>
<evidence type="ECO:0000313" key="2">
    <source>
        <dbReference type="EMBL" id="GFS16255.1"/>
    </source>
</evidence>
<keyword evidence="2" id="KW-0695">RNA-directed DNA polymerase</keyword>